<evidence type="ECO:0000313" key="1">
    <source>
        <dbReference type="EMBL" id="MEX0408908.1"/>
    </source>
</evidence>
<reference evidence="1 2" key="1">
    <citation type="submission" date="2024-05" db="EMBL/GenBank/DDBJ databases">
        <authorList>
            <person name="Jiang F."/>
        </authorList>
    </citation>
    <scope>NUCLEOTIDE SEQUENCE [LARGE SCALE GENOMIC DNA]</scope>
    <source>
        <strain evidence="1 2">LZ166</strain>
    </source>
</reference>
<evidence type="ECO:0000313" key="2">
    <source>
        <dbReference type="Proteomes" id="UP001556692"/>
    </source>
</evidence>
<name>A0ABV3SRR9_9HYPH</name>
<organism evidence="1 2">
    <name type="scientific">Aquibium pacificus</name>
    <dbReference type="NCBI Taxonomy" id="3153579"/>
    <lineage>
        <taxon>Bacteria</taxon>
        <taxon>Pseudomonadati</taxon>
        <taxon>Pseudomonadota</taxon>
        <taxon>Alphaproteobacteria</taxon>
        <taxon>Hyphomicrobiales</taxon>
        <taxon>Phyllobacteriaceae</taxon>
        <taxon>Aquibium</taxon>
    </lineage>
</organism>
<comment type="caution">
    <text evidence="1">The sequence shown here is derived from an EMBL/GenBank/DDBJ whole genome shotgun (WGS) entry which is preliminary data.</text>
</comment>
<accession>A0ABV3SRR9</accession>
<dbReference type="RefSeq" id="WP_367956768.1">
    <property type="nucleotide sequence ID" value="NZ_JBDPGJ010000007.1"/>
</dbReference>
<proteinExistence type="predicted"/>
<protein>
    <submittedName>
        <fullName evidence="1">Uncharacterized protein</fullName>
    </submittedName>
</protein>
<dbReference type="Proteomes" id="UP001556692">
    <property type="component" value="Unassembled WGS sequence"/>
</dbReference>
<gene>
    <name evidence="1" type="ORF">ABGN05_25035</name>
</gene>
<dbReference type="EMBL" id="JBDPGJ010000007">
    <property type="protein sequence ID" value="MEX0408908.1"/>
    <property type="molecule type" value="Genomic_DNA"/>
</dbReference>
<sequence length="73" mass="8117">MLKFFSSITKQFAPGPRMPLAADEEMSGWQADPLSHPVIASMDLRQLADLQFPRPAAQASCTQMRVRRNGRSA</sequence>
<keyword evidence="2" id="KW-1185">Reference proteome</keyword>